<dbReference type="InterPro" id="IPR036372">
    <property type="entry name" value="BEACH_dom_sf"/>
</dbReference>
<dbReference type="InterPro" id="IPR050865">
    <property type="entry name" value="BEACH_Domain"/>
</dbReference>
<gene>
    <name evidence="2" type="ORF">KIW84_022419</name>
</gene>
<dbReference type="Pfam" id="PF02138">
    <property type="entry name" value="Beach"/>
    <property type="match status" value="1"/>
</dbReference>
<dbReference type="PANTHER" id="PTHR13743:SF157">
    <property type="entry name" value="BEACH DOMAIN-CONTAINING PROTEIN C2"/>
    <property type="match status" value="1"/>
</dbReference>
<dbReference type="InterPro" id="IPR000409">
    <property type="entry name" value="BEACH_dom"/>
</dbReference>
<organism evidence="2 3">
    <name type="scientific">Pisum sativum</name>
    <name type="common">Garden pea</name>
    <name type="synonym">Lathyrus oleraceus</name>
    <dbReference type="NCBI Taxonomy" id="3888"/>
    <lineage>
        <taxon>Eukaryota</taxon>
        <taxon>Viridiplantae</taxon>
        <taxon>Streptophyta</taxon>
        <taxon>Embryophyta</taxon>
        <taxon>Tracheophyta</taxon>
        <taxon>Spermatophyta</taxon>
        <taxon>Magnoliopsida</taxon>
        <taxon>eudicotyledons</taxon>
        <taxon>Gunneridae</taxon>
        <taxon>Pentapetalae</taxon>
        <taxon>rosids</taxon>
        <taxon>fabids</taxon>
        <taxon>Fabales</taxon>
        <taxon>Fabaceae</taxon>
        <taxon>Papilionoideae</taxon>
        <taxon>50 kb inversion clade</taxon>
        <taxon>NPAAA clade</taxon>
        <taxon>Hologalegina</taxon>
        <taxon>IRL clade</taxon>
        <taxon>Fabeae</taxon>
        <taxon>Lathyrus</taxon>
    </lineage>
</organism>
<dbReference type="Proteomes" id="UP001058974">
    <property type="component" value="Chromosome 2"/>
</dbReference>
<name>A0A9D5BAR1_PEA</name>
<reference evidence="2 3" key="1">
    <citation type="journal article" date="2022" name="Nat. Genet.">
        <title>Improved pea reference genome and pan-genome highlight genomic features and evolutionary characteristics.</title>
        <authorList>
            <person name="Yang T."/>
            <person name="Liu R."/>
            <person name="Luo Y."/>
            <person name="Hu S."/>
            <person name="Wang D."/>
            <person name="Wang C."/>
            <person name="Pandey M.K."/>
            <person name="Ge S."/>
            <person name="Xu Q."/>
            <person name="Li N."/>
            <person name="Li G."/>
            <person name="Huang Y."/>
            <person name="Saxena R.K."/>
            <person name="Ji Y."/>
            <person name="Li M."/>
            <person name="Yan X."/>
            <person name="He Y."/>
            <person name="Liu Y."/>
            <person name="Wang X."/>
            <person name="Xiang C."/>
            <person name="Varshney R.K."/>
            <person name="Ding H."/>
            <person name="Gao S."/>
            <person name="Zong X."/>
        </authorList>
    </citation>
    <scope>NUCLEOTIDE SEQUENCE [LARGE SCALE GENOMIC DNA]</scope>
    <source>
        <strain evidence="2 3">cv. Zhongwan 6</strain>
    </source>
</reference>
<dbReference type="Gramene" id="Psat02G0241900-T1">
    <property type="protein sequence ID" value="KAI5435981.1"/>
    <property type="gene ID" value="KIW84_022419"/>
</dbReference>
<proteinExistence type="predicted"/>
<protein>
    <recommendedName>
        <fullName evidence="1">BEACH domain-containing protein</fullName>
    </recommendedName>
</protein>
<dbReference type="AlphaFoldDB" id="A0A9D5BAR1"/>
<dbReference type="PROSITE" id="PS50197">
    <property type="entry name" value="BEACH"/>
    <property type="match status" value="1"/>
</dbReference>
<dbReference type="Gene3D" id="1.10.1540.10">
    <property type="entry name" value="BEACH domain"/>
    <property type="match status" value="1"/>
</dbReference>
<evidence type="ECO:0000259" key="1">
    <source>
        <dbReference type="PROSITE" id="PS50197"/>
    </source>
</evidence>
<dbReference type="EMBL" id="JAMSHJ010000002">
    <property type="protein sequence ID" value="KAI5435981.1"/>
    <property type="molecule type" value="Genomic_DNA"/>
</dbReference>
<dbReference type="PANTHER" id="PTHR13743">
    <property type="entry name" value="BEIGE/BEACH-RELATED"/>
    <property type="match status" value="1"/>
</dbReference>
<keyword evidence="3" id="KW-1185">Reference proteome</keyword>
<dbReference type="SUPFAM" id="SSF81837">
    <property type="entry name" value="BEACH domain"/>
    <property type="match status" value="1"/>
</dbReference>
<sequence>MTLRTYVEMLQFQDRLHSHAYFRKATTAASELESCGLDSQHLNRPDRMQDNSALYDVFTLNADVSQASTSSSQFNSYLLFKKHQSKTFYAGKAKVPVADVNVPVIGGHAYRMFSDISGTWNGVLEDVSDVKELVPELFYQPEVLTNENSIDFGTTQLGGKLAHFCHSRYCKTSCLG</sequence>
<evidence type="ECO:0000313" key="3">
    <source>
        <dbReference type="Proteomes" id="UP001058974"/>
    </source>
</evidence>
<feature type="domain" description="BEACH" evidence="1">
    <location>
        <begin position="1"/>
        <end position="176"/>
    </location>
</feature>
<evidence type="ECO:0000313" key="2">
    <source>
        <dbReference type="EMBL" id="KAI5435981.1"/>
    </source>
</evidence>
<accession>A0A9D5BAR1</accession>
<comment type="caution">
    <text evidence="2">The sequence shown here is derived from an EMBL/GenBank/DDBJ whole genome shotgun (WGS) entry which is preliminary data.</text>
</comment>